<dbReference type="PANTHER" id="PTHR45737:SF6">
    <property type="entry name" value="VON WILLEBRAND FACTOR A DOMAIN-CONTAINING PROTEIN 5A"/>
    <property type="match status" value="1"/>
</dbReference>
<dbReference type="SUPFAM" id="SSF53300">
    <property type="entry name" value="vWA-like"/>
    <property type="match status" value="1"/>
</dbReference>
<evidence type="ECO:0000259" key="1">
    <source>
        <dbReference type="PROSITE" id="PS50234"/>
    </source>
</evidence>
<dbReference type="Gene3D" id="3.40.50.410">
    <property type="entry name" value="von Willebrand factor, type A domain"/>
    <property type="match status" value="1"/>
</dbReference>
<dbReference type="PROSITE" id="PS50234">
    <property type="entry name" value="VWFA"/>
    <property type="match status" value="1"/>
</dbReference>
<dbReference type="InterPro" id="IPR002035">
    <property type="entry name" value="VWF_A"/>
</dbReference>
<sequence>MSESIEVSFRLAKNTVVEERSETIPFILTVRGIKSKAPSACFMFIIDTSYSMDGEKIFRAKLAAIKSVELLRETDYVGVYSFADDFKKVLEPVKLTDRDKVVKAIVSLKLGSGTNFYNMFRQIYNEIKFVRENLAVHLIRLILVTDGQPTTGVKKIDKIMELVDKIADLRVSALIIGVGYDYNEKMLMGIANKLTGIFEHIDNADKLERVIQEYTLVAREVSARDVTVRFRFKHPFRVTIYNRAFKTTDSGVEIHVGDVNFREEVNVIGDIEVPPLTTGVIYPGNIQVSYINPSTNETEIITMPEFRIESIPITQLNNLKIDQEALQKIELIRTATEIEKALEESDSRRIVEKLTDLADITLRVGSEELSTRTLNIKEKIEKSGLSPEFSKELAALISRIVSGRVRIEEGVKK</sequence>
<protein>
    <submittedName>
        <fullName evidence="2">VWA domain-containing protein</fullName>
    </submittedName>
</protein>
<organism evidence="2">
    <name type="scientific">Staphylothermus marinus</name>
    <dbReference type="NCBI Taxonomy" id="2280"/>
    <lineage>
        <taxon>Archaea</taxon>
        <taxon>Thermoproteota</taxon>
        <taxon>Thermoprotei</taxon>
        <taxon>Desulfurococcales</taxon>
        <taxon>Desulfurococcaceae</taxon>
        <taxon>Staphylothermus</taxon>
    </lineage>
</organism>
<evidence type="ECO:0000313" key="2">
    <source>
        <dbReference type="EMBL" id="HGQ74138.1"/>
    </source>
</evidence>
<reference evidence="2" key="1">
    <citation type="journal article" date="2020" name="mSystems">
        <title>Genome- and Community-Level Interaction Insights into Carbon Utilization and Element Cycling Functions of Hydrothermarchaeota in Hydrothermal Sediment.</title>
        <authorList>
            <person name="Zhou Z."/>
            <person name="Liu Y."/>
            <person name="Xu W."/>
            <person name="Pan J."/>
            <person name="Luo Z.H."/>
            <person name="Li M."/>
        </authorList>
    </citation>
    <scope>NUCLEOTIDE SEQUENCE [LARGE SCALE GENOMIC DNA]</scope>
    <source>
        <strain evidence="2">SpSt-648</strain>
    </source>
</reference>
<dbReference type="AlphaFoldDB" id="A0A7C4JLS0"/>
<dbReference type="InterPro" id="IPR036465">
    <property type="entry name" value="vWFA_dom_sf"/>
</dbReference>
<comment type="caution">
    <text evidence="2">The sequence shown here is derived from an EMBL/GenBank/DDBJ whole genome shotgun (WGS) entry which is preliminary data.</text>
</comment>
<dbReference type="Pfam" id="PF00092">
    <property type="entry name" value="VWA"/>
    <property type="match status" value="1"/>
</dbReference>
<dbReference type="SMART" id="SM00327">
    <property type="entry name" value="VWA"/>
    <property type="match status" value="1"/>
</dbReference>
<accession>A0A7C4JLS0</accession>
<gene>
    <name evidence="2" type="ORF">ENU20_03575</name>
</gene>
<dbReference type="PANTHER" id="PTHR45737">
    <property type="entry name" value="VON WILLEBRAND FACTOR A DOMAIN-CONTAINING PROTEIN 5A"/>
    <property type="match status" value="1"/>
</dbReference>
<feature type="domain" description="VWFA" evidence="1">
    <location>
        <begin position="41"/>
        <end position="221"/>
    </location>
</feature>
<proteinExistence type="predicted"/>
<name>A0A7C4JLS0_STAMA</name>
<dbReference type="EMBL" id="DTBP01000023">
    <property type="protein sequence ID" value="HGQ74138.1"/>
    <property type="molecule type" value="Genomic_DNA"/>
</dbReference>